<proteinExistence type="predicted"/>
<gene>
    <name evidence="1" type="ORF">KOR42_54970</name>
</gene>
<reference evidence="1 2" key="1">
    <citation type="submission" date="2019-02" db="EMBL/GenBank/DDBJ databases">
        <title>Deep-cultivation of Planctomycetes and their phenomic and genomic characterization uncovers novel biology.</title>
        <authorList>
            <person name="Wiegand S."/>
            <person name="Jogler M."/>
            <person name="Boedeker C."/>
            <person name="Pinto D."/>
            <person name="Vollmers J."/>
            <person name="Rivas-Marin E."/>
            <person name="Kohn T."/>
            <person name="Peeters S.H."/>
            <person name="Heuer A."/>
            <person name="Rast P."/>
            <person name="Oberbeckmann S."/>
            <person name="Bunk B."/>
            <person name="Jeske O."/>
            <person name="Meyerdierks A."/>
            <person name="Storesund J.E."/>
            <person name="Kallscheuer N."/>
            <person name="Luecker S."/>
            <person name="Lage O.M."/>
            <person name="Pohl T."/>
            <person name="Merkel B.J."/>
            <person name="Hornburger P."/>
            <person name="Mueller R.-W."/>
            <person name="Bruemmer F."/>
            <person name="Labrenz M."/>
            <person name="Spormann A.M."/>
            <person name="Op Den Camp H."/>
            <person name="Overmann J."/>
            <person name="Amann R."/>
            <person name="Jetten M.S.M."/>
            <person name="Mascher T."/>
            <person name="Medema M.H."/>
            <person name="Devos D.P."/>
            <person name="Kaster A.-K."/>
            <person name="Ovreas L."/>
            <person name="Rohde M."/>
            <person name="Galperin M.Y."/>
            <person name="Jogler C."/>
        </authorList>
    </citation>
    <scope>NUCLEOTIDE SEQUENCE [LARGE SCALE GENOMIC DNA]</scope>
    <source>
        <strain evidence="1 2">KOR42</strain>
    </source>
</reference>
<dbReference type="Proteomes" id="UP000317243">
    <property type="component" value="Unassembled WGS sequence"/>
</dbReference>
<dbReference type="EMBL" id="SIHI01000115">
    <property type="protein sequence ID" value="TWT29799.1"/>
    <property type="molecule type" value="Genomic_DNA"/>
</dbReference>
<name>A0A5C5UVE8_9PLAN</name>
<accession>A0A5C5UVE8</accession>
<evidence type="ECO:0000313" key="2">
    <source>
        <dbReference type="Proteomes" id="UP000317243"/>
    </source>
</evidence>
<protein>
    <recommendedName>
        <fullName evidence="3">HNH nuclease domain-containing protein</fullName>
    </recommendedName>
</protein>
<keyword evidence="2" id="KW-1185">Reference proteome</keyword>
<sequence length="285" mass="33074">MLLKSRRRCCLCFWLNGIDDVVKGQIAHLDQDSSNSSFENLAFLCFEHHDEYDSRPNVSKGLQQPEVTQWRDELYKEMEYRFRSVRERKVEVSIVRFEPVEHRKTFRLVFRLKNVGQATIVNATLSIRLPQNVTANSPRKQTRRKSSDSFINMGLDLSGFEMQEIFGFHECTEDFFEPGGRVATYDMHAINQGLLPDHSLEITGLGFRSDEFQDGTDLCLEYRVDANDMDPQRGTVSRQIPTGLEWVLQDPEKYGLPRNITLEELEAKIDESADDQPRPNIEEDF</sequence>
<dbReference type="AlphaFoldDB" id="A0A5C5UVE8"/>
<comment type="caution">
    <text evidence="1">The sequence shown here is derived from an EMBL/GenBank/DDBJ whole genome shotgun (WGS) entry which is preliminary data.</text>
</comment>
<organism evidence="1 2">
    <name type="scientific">Thalassoglobus neptunius</name>
    <dbReference type="NCBI Taxonomy" id="1938619"/>
    <lineage>
        <taxon>Bacteria</taxon>
        <taxon>Pseudomonadati</taxon>
        <taxon>Planctomycetota</taxon>
        <taxon>Planctomycetia</taxon>
        <taxon>Planctomycetales</taxon>
        <taxon>Planctomycetaceae</taxon>
        <taxon>Thalassoglobus</taxon>
    </lineage>
</organism>
<evidence type="ECO:0000313" key="1">
    <source>
        <dbReference type="EMBL" id="TWT29799.1"/>
    </source>
</evidence>
<evidence type="ECO:0008006" key="3">
    <source>
        <dbReference type="Google" id="ProtNLM"/>
    </source>
</evidence>